<dbReference type="EMBL" id="QOUX01000042">
    <property type="protein sequence ID" value="RXI99836.1"/>
    <property type="molecule type" value="Genomic_DNA"/>
</dbReference>
<sequence>MSAYWQLTLAQLKLFARNKAVIFWTTFFPLFLMIVLGLFLGGGTGTTINVAWVDHDKSDYSLIMKDVFLDVEAINLSEWNDIGDAKREVEDGNISFVIEIQQGFAQLIETEAELPILSVYYDETNQSIAQLGFAIIDQAVDQLNKQLTNYQEVVFVEREGLKSLDLTYLDFLVPGIAALMILSSNLNGVAAQISSWRERGVLRRMKLTGLPASTFVGAQITARAILNITQSILVISVGIFLLGAQMNGSWFLLLFYLILGILVFMSLGFLVANLAKTPEHASPIAGFISFPMFFLGGIFFPITNMPDILQPVIALIPISHLANVLREVMNVGATMGDLFLPTTILLAWFLVCFTIASKTFKWE</sequence>
<feature type="transmembrane region" description="Helical" evidence="5">
    <location>
        <begin position="308"/>
        <end position="326"/>
    </location>
</feature>
<comment type="caution">
    <text evidence="7">The sequence shown here is derived from an EMBL/GenBank/DDBJ whole genome shotgun (WGS) entry which is preliminary data.</text>
</comment>
<dbReference type="GO" id="GO:0016020">
    <property type="term" value="C:membrane"/>
    <property type="evidence" value="ECO:0007669"/>
    <property type="project" value="UniProtKB-SubCell"/>
</dbReference>
<organism evidence="7 8">
    <name type="scientific">Anaerobacillus alkaliphilus</name>
    <dbReference type="NCBI Taxonomy" id="1548597"/>
    <lineage>
        <taxon>Bacteria</taxon>
        <taxon>Bacillati</taxon>
        <taxon>Bacillota</taxon>
        <taxon>Bacilli</taxon>
        <taxon>Bacillales</taxon>
        <taxon>Bacillaceae</taxon>
        <taxon>Anaerobacillus</taxon>
    </lineage>
</organism>
<dbReference type="AlphaFoldDB" id="A0A4Q0VRX6"/>
<feature type="domain" description="ABC transmembrane type-2" evidence="6">
    <location>
        <begin position="137"/>
        <end position="363"/>
    </location>
</feature>
<gene>
    <name evidence="7" type="ORF">DS745_13210</name>
</gene>
<evidence type="ECO:0000256" key="5">
    <source>
        <dbReference type="SAM" id="Phobius"/>
    </source>
</evidence>
<dbReference type="Pfam" id="PF12698">
    <property type="entry name" value="ABC2_membrane_3"/>
    <property type="match status" value="1"/>
</dbReference>
<evidence type="ECO:0000259" key="6">
    <source>
        <dbReference type="PROSITE" id="PS51012"/>
    </source>
</evidence>
<accession>A0A4Q0VRX6</accession>
<evidence type="ECO:0000256" key="3">
    <source>
        <dbReference type="ARBA" id="ARBA00022989"/>
    </source>
</evidence>
<feature type="transmembrane region" description="Helical" evidence="5">
    <location>
        <begin position="224"/>
        <end position="244"/>
    </location>
</feature>
<dbReference type="GO" id="GO:0140359">
    <property type="term" value="F:ABC-type transporter activity"/>
    <property type="evidence" value="ECO:0007669"/>
    <property type="project" value="InterPro"/>
</dbReference>
<keyword evidence="8" id="KW-1185">Reference proteome</keyword>
<evidence type="ECO:0000256" key="2">
    <source>
        <dbReference type="ARBA" id="ARBA00022692"/>
    </source>
</evidence>
<dbReference type="PROSITE" id="PS51012">
    <property type="entry name" value="ABC_TM2"/>
    <property type="match status" value="1"/>
</dbReference>
<protein>
    <submittedName>
        <fullName evidence="7">ABC transporter permease</fullName>
    </submittedName>
</protein>
<feature type="transmembrane region" description="Helical" evidence="5">
    <location>
        <begin position="21"/>
        <end position="40"/>
    </location>
</feature>
<name>A0A4Q0VRX6_9BACI</name>
<feature type="transmembrane region" description="Helical" evidence="5">
    <location>
        <begin position="338"/>
        <end position="356"/>
    </location>
</feature>
<reference evidence="7 8" key="1">
    <citation type="journal article" date="2019" name="Int. J. Syst. Evol. Microbiol.">
        <title>Anaerobacillus alkaliphilus sp. nov., a novel alkaliphilic and moderately halophilic bacterium.</title>
        <authorList>
            <person name="Borsodi A.K."/>
            <person name="Aszalos J.M."/>
            <person name="Bihari P."/>
            <person name="Nagy I."/>
            <person name="Schumann P."/>
            <person name="Sproer C."/>
            <person name="Kovacs A.L."/>
            <person name="Boka K."/>
            <person name="Dobosy P."/>
            <person name="Ovari M."/>
            <person name="Szili-Kovacs T."/>
            <person name="Toth E."/>
        </authorList>
    </citation>
    <scope>NUCLEOTIDE SEQUENCE [LARGE SCALE GENOMIC DNA]</scope>
    <source>
        <strain evidence="7 8">B16-10</strain>
    </source>
</reference>
<feature type="transmembrane region" description="Helical" evidence="5">
    <location>
        <begin position="250"/>
        <end position="272"/>
    </location>
</feature>
<dbReference type="Gene3D" id="3.40.1710.10">
    <property type="entry name" value="abc type-2 transporter like domain"/>
    <property type="match status" value="1"/>
</dbReference>
<keyword evidence="2 5" id="KW-0812">Transmembrane</keyword>
<evidence type="ECO:0000313" key="8">
    <source>
        <dbReference type="Proteomes" id="UP000290649"/>
    </source>
</evidence>
<dbReference type="RefSeq" id="WP_129078692.1">
    <property type="nucleotide sequence ID" value="NZ_QOUX01000042.1"/>
</dbReference>
<evidence type="ECO:0000313" key="7">
    <source>
        <dbReference type="EMBL" id="RXI99836.1"/>
    </source>
</evidence>
<dbReference type="InterPro" id="IPR052902">
    <property type="entry name" value="ABC-2_transporter"/>
</dbReference>
<evidence type="ECO:0000256" key="4">
    <source>
        <dbReference type="ARBA" id="ARBA00023136"/>
    </source>
</evidence>
<dbReference type="PANTHER" id="PTHR43027">
    <property type="entry name" value="DOXORUBICIN RESISTANCE ABC TRANSPORTER PERMEASE PROTEIN DRRC-RELATED"/>
    <property type="match status" value="1"/>
</dbReference>
<dbReference type="PANTHER" id="PTHR43027:SF2">
    <property type="entry name" value="TRANSPORT PERMEASE PROTEIN"/>
    <property type="match status" value="1"/>
</dbReference>
<feature type="transmembrane region" description="Helical" evidence="5">
    <location>
        <begin position="284"/>
        <end position="302"/>
    </location>
</feature>
<dbReference type="OrthoDB" id="9788252at2"/>
<keyword evidence="3 5" id="KW-1133">Transmembrane helix</keyword>
<dbReference type="Proteomes" id="UP000290649">
    <property type="component" value="Unassembled WGS sequence"/>
</dbReference>
<dbReference type="InterPro" id="IPR047817">
    <property type="entry name" value="ABC2_TM_bact-type"/>
</dbReference>
<evidence type="ECO:0000256" key="1">
    <source>
        <dbReference type="ARBA" id="ARBA00004141"/>
    </source>
</evidence>
<keyword evidence="4 5" id="KW-0472">Membrane</keyword>
<proteinExistence type="predicted"/>
<dbReference type="InterPro" id="IPR013525">
    <property type="entry name" value="ABC2_TM"/>
</dbReference>
<comment type="subcellular location">
    <subcellularLocation>
        <location evidence="1">Membrane</location>
        <topology evidence="1">Multi-pass membrane protein</topology>
    </subcellularLocation>
</comment>